<dbReference type="RefSeq" id="WP_133858381.1">
    <property type="nucleotide sequence ID" value="NZ_CP104377.1"/>
</dbReference>
<keyword evidence="2" id="KW-1185">Reference proteome</keyword>
<sequence>MAKQKTVPVTSLKMMAGKSPTFPLTVTVKNLDGDEFDVVFTAKAQKKSEWAAIRDAHRKTADGVEQPAEKAEFSFEDLVKDGMRQAAEIVAGAVTGWNLEDEFSVDSLIVLEDQCGGSLAKVLGKYDAALFTGQLGN</sequence>
<reference evidence="1" key="1">
    <citation type="submission" date="2022-09" db="EMBL/GenBank/DDBJ databases">
        <title>Bacterial diversity in gut of crayfish and pufferfish.</title>
        <authorList>
            <person name="Huang Y."/>
        </authorList>
    </citation>
    <scope>NUCLEOTIDE SEQUENCE</scope>
    <source>
        <strain evidence="1">PR12</strain>
    </source>
</reference>
<dbReference type="Pfam" id="PF08748">
    <property type="entry name" value="Phage_TAC_4"/>
    <property type="match status" value="1"/>
</dbReference>
<evidence type="ECO:0000313" key="2">
    <source>
        <dbReference type="Proteomes" id="UP001058290"/>
    </source>
</evidence>
<dbReference type="EMBL" id="CP104377">
    <property type="protein sequence ID" value="UXC20007.1"/>
    <property type="molecule type" value="Genomic_DNA"/>
</dbReference>
<accession>A0ABY6A169</accession>
<dbReference type="InterPro" id="IPR014859">
    <property type="entry name" value="Phage_TAC_4"/>
</dbReference>
<organism evidence="1 2">
    <name type="scientific">Comamonas squillarum</name>
    <dbReference type="NCBI Taxonomy" id="2977320"/>
    <lineage>
        <taxon>Bacteria</taxon>
        <taxon>Pseudomonadati</taxon>
        <taxon>Pseudomonadota</taxon>
        <taxon>Betaproteobacteria</taxon>
        <taxon>Burkholderiales</taxon>
        <taxon>Comamonadaceae</taxon>
        <taxon>Comamonas</taxon>
    </lineage>
</organism>
<protein>
    <submittedName>
        <fullName evidence="1">Phage tail assembly chaperone</fullName>
    </submittedName>
</protein>
<name>A0ABY6A169_9BURK</name>
<dbReference type="Proteomes" id="UP001058290">
    <property type="component" value="Chromosome"/>
</dbReference>
<evidence type="ECO:0000313" key="1">
    <source>
        <dbReference type="EMBL" id="UXC20007.1"/>
    </source>
</evidence>
<proteinExistence type="predicted"/>
<gene>
    <name evidence="1" type="ORF">N4T19_07845</name>
</gene>